<keyword evidence="2" id="KW-0346">Stress response</keyword>
<evidence type="ECO:0000313" key="3">
    <source>
        <dbReference type="Proteomes" id="UP000250235"/>
    </source>
</evidence>
<organism evidence="2 3">
    <name type="scientific">Dorcoceras hygrometricum</name>
    <dbReference type="NCBI Taxonomy" id="472368"/>
    <lineage>
        <taxon>Eukaryota</taxon>
        <taxon>Viridiplantae</taxon>
        <taxon>Streptophyta</taxon>
        <taxon>Embryophyta</taxon>
        <taxon>Tracheophyta</taxon>
        <taxon>Spermatophyta</taxon>
        <taxon>Magnoliopsida</taxon>
        <taxon>eudicotyledons</taxon>
        <taxon>Gunneridae</taxon>
        <taxon>Pentapetalae</taxon>
        <taxon>asterids</taxon>
        <taxon>lamiids</taxon>
        <taxon>Lamiales</taxon>
        <taxon>Gesneriaceae</taxon>
        <taxon>Didymocarpoideae</taxon>
        <taxon>Trichosporeae</taxon>
        <taxon>Loxocarpinae</taxon>
        <taxon>Dorcoceras</taxon>
    </lineage>
</organism>
<feature type="region of interest" description="Disordered" evidence="1">
    <location>
        <begin position="1"/>
        <end position="69"/>
    </location>
</feature>
<sequence length="120" mass="12749">MGPTSNIGPKTSRAAQNRPEQNPRRIQQPPRATSARLPASSGATACVRGGRSLAQQSRPATCSSGRPDRATIARSVAQLSAAKRGQRATKCTRLLAMAGHHARPARMASRALWRGRWAAA</sequence>
<name>A0A2Z7DBD5_9LAMI</name>
<dbReference type="AlphaFoldDB" id="A0A2Z7DBD5"/>
<keyword evidence="3" id="KW-1185">Reference proteome</keyword>
<dbReference type="EMBL" id="KQ988053">
    <property type="protein sequence ID" value="KZV56574.1"/>
    <property type="molecule type" value="Genomic_DNA"/>
</dbReference>
<gene>
    <name evidence="2" type="ORF">F511_04983</name>
</gene>
<proteinExistence type="predicted"/>
<evidence type="ECO:0000256" key="1">
    <source>
        <dbReference type="SAM" id="MobiDB-lite"/>
    </source>
</evidence>
<accession>A0A2Z7DBD5</accession>
<evidence type="ECO:0000313" key="2">
    <source>
        <dbReference type="EMBL" id="KZV56574.1"/>
    </source>
</evidence>
<feature type="compositionally biased region" description="Polar residues" evidence="1">
    <location>
        <begin position="1"/>
        <end position="20"/>
    </location>
</feature>
<feature type="compositionally biased region" description="Polar residues" evidence="1">
    <location>
        <begin position="53"/>
        <end position="64"/>
    </location>
</feature>
<dbReference type="Proteomes" id="UP000250235">
    <property type="component" value="Unassembled WGS sequence"/>
</dbReference>
<protein>
    <submittedName>
        <fullName evidence="2">Heat shock protein 81-1-like</fullName>
    </submittedName>
</protein>
<reference evidence="2 3" key="1">
    <citation type="journal article" date="2015" name="Proc. Natl. Acad. Sci. U.S.A.">
        <title>The resurrection genome of Boea hygrometrica: A blueprint for survival of dehydration.</title>
        <authorList>
            <person name="Xiao L."/>
            <person name="Yang G."/>
            <person name="Zhang L."/>
            <person name="Yang X."/>
            <person name="Zhao S."/>
            <person name="Ji Z."/>
            <person name="Zhou Q."/>
            <person name="Hu M."/>
            <person name="Wang Y."/>
            <person name="Chen M."/>
            <person name="Xu Y."/>
            <person name="Jin H."/>
            <person name="Xiao X."/>
            <person name="Hu G."/>
            <person name="Bao F."/>
            <person name="Hu Y."/>
            <person name="Wan P."/>
            <person name="Li L."/>
            <person name="Deng X."/>
            <person name="Kuang T."/>
            <person name="Xiang C."/>
            <person name="Zhu J.K."/>
            <person name="Oliver M.J."/>
            <person name="He Y."/>
        </authorList>
    </citation>
    <scope>NUCLEOTIDE SEQUENCE [LARGE SCALE GENOMIC DNA]</scope>
    <source>
        <strain evidence="3">cv. XS01</strain>
    </source>
</reference>